<evidence type="ECO:0000313" key="9">
    <source>
        <dbReference type="Proteomes" id="UP000621390"/>
    </source>
</evidence>
<dbReference type="AlphaFoldDB" id="A0A8I1GCJ4"/>
<keyword evidence="10" id="KW-1185">Reference proteome</keyword>
<organism evidence="8 9">
    <name type="scientific">Idiomarina abyssalis</name>
    <dbReference type="NCBI Taxonomy" id="86102"/>
    <lineage>
        <taxon>Bacteria</taxon>
        <taxon>Pseudomonadati</taxon>
        <taxon>Pseudomonadota</taxon>
        <taxon>Gammaproteobacteria</taxon>
        <taxon>Alteromonadales</taxon>
        <taxon>Idiomarinaceae</taxon>
        <taxon>Idiomarina</taxon>
    </lineage>
</organism>
<dbReference type="PANTHER" id="PTHR36438">
    <property type="entry name" value="IRON-SULFUR CLUSTER REPAIR PROTEIN YTFE"/>
    <property type="match status" value="1"/>
</dbReference>
<evidence type="ECO:0000256" key="1">
    <source>
        <dbReference type="ARBA" id="ARBA00004496"/>
    </source>
</evidence>
<keyword evidence="3" id="KW-0479">Metal-binding</keyword>
<dbReference type="EMBL" id="JAEMOS010000023">
    <property type="protein sequence ID" value="MBJ7267010.1"/>
    <property type="molecule type" value="Genomic_DNA"/>
</dbReference>
<evidence type="ECO:0000256" key="2">
    <source>
        <dbReference type="ARBA" id="ARBA00022490"/>
    </source>
</evidence>
<evidence type="ECO:0000259" key="6">
    <source>
        <dbReference type="Pfam" id="PF01814"/>
    </source>
</evidence>
<protein>
    <submittedName>
        <fullName evidence="8">Hemerythrin domain-containing protein</fullName>
    </submittedName>
</protein>
<reference evidence="8 10" key="1">
    <citation type="submission" date="2020-09" db="EMBL/GenBank/DDBJ databases">
        <title>Draft Genomes of Bacterial Isolates from North Pond Shallow Sediments.</title>
        <authorList>
            <person name="Kiel Reese B."/>
            <person name="Mullis M."/>
            <person name="Weisend R.E."/>
        </authorList>
    </citation>
    <scope>NUCLEOTIDE SEQUENCE</scope>
    <source>
        <strain evidence="8">KJE-2</strain>
        <strain evidence="7 10">KJE-3</strain>
    </source>
</reference>
<evidence type="ECO:0000256" key="4">
    <source>
        <dbReference type="ARBA" id="ARBA00023004"/>
    </source>
</evidence>
<comment type="subcellular location">
    <subcellularLocation>
        <location evidence="1">Cytoplasm</location>
    </subcellularLocation>
</comment>
<name>A0A8I1GCJ4_9GAMM</name>
<keyword evidence="2" id="KW-0963">Cytoplasm</keyword>
<feature type="coiled-coil region" evidence="5">
    <location>
        <begin position="64"/>
        <end position="122"/>
    </location>
</feature>
<feature type="domain" description="Hemerythrin-like" evidence="6">
    <location>
        <begin position="26"/>
        <end position="159"/>
    </location>
</feature>
<evidence type="ECO:0000313" key="7">
    <source>
        <dbReference type="EMBL" id="MBJ7267010.1"/>
    </source>
</evidence>
<dbReference type="OrthoDB" id="9797132at2"/>
<dbReference type="PANTHER" id="PTHR36438:SF1">
    <property type="entry name" value="IRON-SULFUR CLUSTER REPAIR PROTEIN YTFE"/>
    <property type="match status" value="1"/>
</dbReference>
<dbReference type="EMBL" id="JAEMOP010000009">
    <property type="protein sequence ID" value="MBJ7316432.1"/>
    <property type="molecule type" value="Genomic_DNA"/>
</dbReference>
<evidence type="ECO:0000256" key="3">
    <source>
        <dbReference type="ARBA" id="ARBA00022723"/>
    </source>
</evidence>
<dbReference type="Proteomes" id="UP000621390">
    <property type="component" value="Unassembled WGS sequence"/>
</dbReference>
<dbReference type="RefSeq" id="WP_054488612.1">
    <property type="nucleotide sequence ID" value="NZ_CAXBHZ010000003.1"/>
</dbReference>
<sequence>MNTLNERLQAAEQKWQDASPQELIEHIYLRFHQCHRDQLPELKQLAMRVEEVHGDHAEAPNGLAEHLDNMLQELESHMMKEEQILFPMLSRGVYPSGPISVMEEEHVQHEDEINKINELTNNLTLPEGACGTWTALYNGLKELQDDLREHIYLENNVLFVEKKAAAPVHGKDFCCGSCQ</sequence>
<keyword evidence="5" id="KW-0175">Coiled coil</keyword>
<keyword evidence="4" id="KW-0408">Iron</keyword>
<proteinExistence type="predicted"/>
<evidence type="ECO:0000313" key="8">
    <source>
        <dbReference type="EMBL" id="MBJ7316432.1"/>
    </source>
</evidence>
<dbReference type="Gene3D" id="1.20.120.520">
    <property type="entry name" value="nmb1532 protein domain like"/>
    <property type="match status" value="1"/>
</dbReference>
<dbReference type="Proteomes" id="UP000655994">
    <property type="component" value="Unassembled WGS sequence"/>
</dbReference>
<accession>A0A8I1GCJ4</accession>
<evidence type="ECO:0000256" key="5">
    <source>
        <dbReference type="SAM" id="Coils"/>
    </source>
</evidence>
<dbReference type="CDD" id="cd12108">
    <property type="entry name" value="Hr-like"/>
    <property type="match status" value="1"/>
</dbReference>
<gene>
    <name evidence="7" type="ORF">JHC10_08635</name>
    <name evidence="8" type="ORF">JHC11_10615</name>
</gene>
<comment type="caution">
    <text evidence="8">The sequence shown here is derived from an EMBL/GenBank/DDBJ whole genome shotgun (WGS) entry which is preliminary data.</text>
</comment>
<dbReference type="Pfam" id="PF01814">
    <property type="entry name" value="Hemerythrin"/>
    <property type="match status" value="1"/>
</dbReference>
<dbReference type="GO" id="GO:0005737">
    <property type="term" value="C:cytoplasm"/>
    <property type="evidence" value="ECO:0007669"/>
    <property type="project" value="UniProtKB-SubCell"/>
</dbReference>
<evidence type="ECO:0000313" key="10">
    <source>
        <dbReference type="Proteomes" id="UP000655994"/>
    </source>
</evidence>
<dbReference type="InterPro" id="IPR019903">
    <property type="entry name" value="RIC_family"/>
</dbReference>
<dbReference type="InterPro" id="IPR012312">
    <property type="entry name" value="Hemerythrin-like"/>
</dbReference>
<dbReference type="GO" id="GO:0046872">
    <property type="term" value="F:metal ion binding"/>
    <property type="evidence" value="ECO:0007669"/>
    <property type="project" value="UniProtKB-KW"/>
</dbReference>